<evidence type="ECO:0000313" key="3">
    <source>
        <dbReference type="Proteomes" id="UP000215127"/>
    </source>
</evidence>
<keyword evidence="3" id="KW-1185">Reference proteome</keyword>
<evidence type="ECO:0000313" key="2">
    <source>
        <dbReference type="EMBL" id="SMQ50357.1"/>
    </source>
</evidence>
<dbReference type="AlphaFoldDB" id="A0A1X7RTR4"/>
<dbReference type="EMBL" id="LT853695">
    <property type="protein sequence ID" value="SMQ50357.1"/>
    <property type="molecule type" value="Genomic_DNA"/>
</dbReference>
<proteinExistence type="predicted"/>
<evidence type="ECO:0008006" key="4">
    <source>
        <dbReference type="Google" id="ProtNLM"/>
    </source>
</evidence>
<reference evidence="2 3" key="1">
    <citation type="submission" date="2016-06" db="EMBL/GenBank/DDBJ databases">
        <authorList>
            <person name="Kjaerup R.B."/>
            <person name="Dalgaard T.S."/>
            <person name="Juul-Madsen H.R."/>
        </authorList>
    </citation>
    <scope>NUCLEOTIDE SEQUENCE [LARGE SCALE GENOMIC DNA]</scope>
</reference>
<gene>
    <name evidence="2" type="ORF">ZT3D7_G5510</name>
</gene>
<name>A0A1X7RTR4_ZYMT9</name>
<organism evidence="2 3">
    <name type="scientific">Zymoseptoria tritici (strain ST99CH_3D7)</name>
    <dbReference type="NCBI Taxonomy" id="1276538"/>
    <lineage>
        <taxon>Eukaryota</taxon>
        <taxon>Fungi</taxon>
        <taxon>Dikarya</taxon>
        <taxon>Ascomycota</taxon>
        <taxon>Pezizomycotina</taxon>
        <taxon>Dothideomycetes</taxon>
        <taxon>Dothideomycetidae</taxon>
        <taxon>Mycosphaerellales</taxon>
        <taxon>Mycosphaerellaceae</taxon>
        <taxon>Zymoseptoria</taxon>
    </lineage>
</organism>
<accession>A0A1X7RTR4</accession>
<dbReference type="Proteomes" id="UP000215127">
    <property type="component" value="Chromosome 4"/>
</dbReference>
<feature type="region of interest" description="Disordered" evidence="1">
    <location>
        <begin position="1"/>
        <end position="26"/>
    </location>
</feature>
<protein>
    <recommendedName>
        <fullName evidence="4">F-box domain-containing protein</fullName>
    </recommendedName>
</protein>
<evidence type="ECO:0000256" key="1">
    <source>
        <dbReference type="SAM" id="MobiDB-lite"/>
    </source>
</evidence>
<sequence>MAHTPNDATGDAQESSPGHHHQNIAASSFPTTGISATAAEDCAEPLTTSTEMQPADSGVATSTPLPSLTTIDCSEAQPFRLLDLPDELWTKIGKMVIDELPVTDIDMHGLFEDDDTTLNPERFAALKVLAPGVKPPAILQTCSSLRKELRLDYYKSKITVSMEQIPYKKQELVGMYLRSIGADARKEISGSMYGGLVKKAFPTPRLPMVCFEDWEIEVELTAERTTQDWTEDCEILQWNITFL</sequence>